<keyword evidence="1" id="KW-0472">Membrane</keyword>
<gene>
    <name evidence="2" type="ORF">ACFOHH_19890</name>
</gene>
<proteinExistence type="predicted"/>
<protein>
    <recommendedName>
        <fullName evidence="4">DUF3329 domain-containing protein</fullName>
    </recommendedName>
</protein>
<sequence length="74" mass="8303">MKFIDPDHPFYRPLWVRLLLVGLCAGWTALEFYNGAEGWGMIFLAVTAYAFAQLILFFKPSDPAARPPEDGGKP</sequence>
<comment type="caution">
    <text evidence="2">The sequence shown here is derived from an EMBL/GenBank/DDBJ whole genome shotgun (WGS) entry which is preliminary data.</text>
</comment>
<evidence type="ECO:0008006" key="4">
    <source>
        <dbReference type="Google" id="ProtNLM"/>
    </source>
</evidence>
<dbReference type="Proteomes" id="UP001595377">
    <property type="component" value="Unassembled WGS sequence"/>
</dbReference>
<keyword evidence="1" id="KW-1133">Transmembrane helix</keyword>
<dbReference type="EMBL" id="JBHRSP010000034">
    <property type="protein sequence ID" value="MFC3075381.1"/>
    <property type="molecule type" value="Genomic_DNA"/>
</dbReference>
<evidence type="ECO:0000313" key="2">
    <source>
        <dbReference type="EMBL" id="MFC3075381.1"/>
    </source>
</evidence>
<dbReference type="RefSeq" id="WP_257314799.1">
    <property type="nucleotide sequence ID" value="NZ_JANFDG010000007.1"/>
</dbReference>
<name>A0ABV7DLK4_9HYPH</name>
<reference evidence="3" key="1">
    <citation type="journal article" date="2019" name="Int. J. Syst. Evol. Microbiol.">
        <title>The Global Catalogue of Microorganisms (GCM) 10K type strain sequencing project: providing services to taxonomists for standard genome sequencing and annotation.</title>
        <authorList>
            <consortium name="The Broad Institute Genomics Platform"/>
            <consortium name="The Broad Institute Genome Sequencing Center for Infectious Disease"/>
            <person name="Wu L."/>
            <person name="Ma J."/>
        </authorList>
    </citation>
    <scope>NUCLEOTIDE SEQUENCE [LARGE SCALE GENOMIC DNA]</scope>
    <source>
        <strain evidence="3">KCTC 52677</strain>
    </source>
</reference>
<evidence type="ECO:0000256" key="1">
    <source>
        <dbReference type="SAM" id="Phobius"/>
    </source>
</evidence>
<accession>A0ABV7DLK4</accession>
<feature type="transmembrane region" description="Helical" evidence="1">
    <location>
        <begin position="14"/>
        <end position="33"/>
    </location>
</feature>
<organism evidence="2 3">
    <name type="scientific">Shinella pollutisoli</name>
    <dbReference type="NCBI Taxonomy" id="2250594"/>
    <lineage>
        <taxon>Bacteria</taxon>
        <taxon>Pseudomonadati</taxon>
        <taxon>Pseudomonadota</taxon>
        <taxon>Alphaproteobacteria</taxon>
        <taxon>Hyphomicrobiales</taxon>
        <taxon>Rhizobiaceae</taxon>
        <taxon>Shinella</taxon>
    </lineage>
</organism>
<keyword evidence="3" id="KW-1185">Reference proteome</keyword>
<feature type="transmembrane region" description="Helical" evidence="1">
    <location>
        <begin position="39"/>
        <end position="58"/>
    </location>
</feature>
<evidence type="ECO:0000313" key="3">
    <source>
        <dbReference type="Proteomes" id="UP001595377"/>
    </source>
</evidence>
<keyword evidence="1" id="KW-0812">Transmembrane</keyword>